<feature type="region of interest" description="Disordered" evidence="8">
    <location>
        <begin position="1"/>
        <end position="69"/>
    </location>
</feature>
<feature type="compositionally biased region" description="Basic and acidic residues" evidence="8">
    <location>
        <begin position="750"/>
        <end position="759"/>
    </location>
</feature>
<accession>A0A315UXP2</accession>
<evidence type="ECO:0000256" key="6">
    <source>
        <dbReference type="ARBA" id="ARBA00023212"/>
    </source>
</evidence>
<gene>
    <name evidence="11" type="ORF">CCH79_00008869</name>
</gene>
<feature type="domain" description="WH2" evidence="10">
    <location>
        <begin position="898"/>
        <end position="915"/>
    </location>
</feature>
<evidence type="ECO:0000256" key="8">
    <source>
        <dbReference type="SAM" id="MobiDB-lite"/>
    </source>
</evidence>
<comment type="subcellular location">
    <subcellularLocation>
        <location evidence="1 7">Cytoplasm</location>
        <location evidence="1 7">Cytoskeleton</location>
    </subcellularLocation>
</comment>
<evidence type="ECO:0000313" key="12">
    <source>
        <dbReference type="Proteomes" id="UP000250572"/>
    </source>
</evidence>
<dbReference type="AlphaFoldDB" id="A0A315UXP2"/>
<dbReference type="PANTHER" id="PTHR12902:SF6">
    <property type="entry name" value="ACTIN-BINDING PROTEIN WASF2"/>
    <property type="match status" value="1"/>
</dbReference>
<comment type="similarity">
    <text evidence="2 7">Belongs to the SCAR/WAVE family.</text>
</comment>
<dbReference type="GO" id="GO:0071933">
    <property type="term" value="F:Arp2/3 complex binding"/>
    <property type="evidence" value="ECO:0007669"/>
    <property type="project" value="TreeGrafter"/>
</dbReference>
<feature type="compositionally biased region" description="Acidic residues" evidence="8">
    <location>
        <begin position="26"/>
        <end position="39"/>
    </location>
</feature>
<dbReference type="STRING" id="33528.ENSGAFP00000023239"/>
<dbReference type="PANTHER" id="PTHR12902">
    <property type="entry name" value="WASP-1"/>
    <property type="match status" value="1"/>
</dbReference>
<keyword evidence="9" id="KW-0812">Transmembrane</keyword>
<feature type="compositionally biased region" description="Pro residues" evidence="8">
    <location>
        <begin position="849"/>
        <end position="878"/>
    </location>
</feature>
<sequence>MAGGNVGPLLTEECALSSQVSPEGYKEEEEEEEEEEEKAGDEGRGRRRTQPELSSLICPGEKRGKMGGKKVGLLGDVQRRSHGGGVREMGALPRSRAGLVLLLLLLIPPVLLALQLLVVARLWVEEKDGAVAFAVISIEPKRRSTGKARGASSGRAGTEEEVKDGARAYEEENEMHELQVGPRVMEMQPWAGNKPSFSAELGRIITYITRPQLNCSRVLPPGKAQAVAPPVASARWLLCAEDWLLPAADRLCVAYSFSMDGGDADFLSTVSRLGCEAHSFDPRTSSASVGHLGNSLASNHGNRGVVSQHKLWLEWRAPKRRRHRASGRPGGVSHTLADTMAALGHHTVRDTSTNNKNFGQTNPPQSLFYPSLPGKHFYVAVAMNWIEAGTLQNIHHLVATVHLHWAGFEVGGSDEEVLRYWFSVLRGLEAAGLHLVHSSSGEDHSVLKHTVESAHSSYTLSWKAPVPVTPRTRSSSLGAHSGMRRCLCPPLRKLRTDLKAQDILYSQSPSRNPVRQPIRSYQFRDLRELFRLDSLVGPPCLPPPIMPLVTRNIEPRHVSRQTIPSNIRSELECVTNISLANIIRQLGSLSEYQPGKYAEDVFGELFIQAGAFATRVNTLGERVDRLQVKVTQLDPKEEEVSLQAITTRKAFRSSLTQDQQLFTRPSLPVPVQDTYTTCNPPPPLNQLSQYREDGKEALKFYTDPSYFFDLWKEKMLQDTKDIMKEKRKHRREKKDNVNPRTLHPRKIKTRKDEWERLKMGQEFVVPKNEINSSDGRDGSIGSGEGFNSDFLEQSTDSYHFEPGSPLPPPGPDEILPPPPPDVAYVLVASCTLPTHVVSTWSPLAARGGGPPPPPPPPPPPGPPPPPSNYSAPPPPPPSAGGLASSSAPKPQPAPASDGRSDLLQAIRQGFNLRKVEAQREQEKSDHTGNDVAAILSRRIAVECSDSEDDSSEFDDDDWPGDQISEQKTINAVEDGVEQGAAGRRHQGGVSVQRRAGRVSEQPPEGKGHPAAHKHTQDQEQARETFPTAVSAWRSCYRAGVWLLKAVPSHGRSCANDTSTQPDQQKKGGSPAPRLARAVGEGVAQRQVSVQGDAHEAAKGGSQGGHQQP</sequence>
<keyword evidence="9" id="KW-0472">Membrane</keyword>
<comment type="subunit">
    <text evidence="7">Binds actin and the Arp2/3 complex.</text>
</comment>
<evidence type="ECO:0000313" key="11">
    <source>
        <dbReference type="EMBL" id="PWA14995.1"/>
    </source>
</evidence>
<organism evidence="11 12">
    <name type="scientific">Gambusia affinis</name>
    <name type="common">Western mosquitofish</name>
    <name type="synonym">Heterandria affinis</name>
    <dbReference type="NCBI Taxonomy" id="33528"/>
    <lineage>
        <taxon>Eukaryota</taxon>
        <taxon>Metazoa</taxon>
        <taxon>Chordata</taxon>
        <taxon>Craniata</taxon>
        <taxon>Vertebrata</taxon>
        <taxon>Euteleostomi</taxon>
        <taxon>Actinopterygii</taxon>
        <taxon>Neopterygii</taxon>
        <taxon>Teleostei</taxon>
        <taxon>Neoteleostei</taxon>
        <taxon>Acanthomorphata</taxon>
        <taxon>Ovalentaria</taxon>
        <taxon>Atherinomorphae</taxon>
        <taxon>Cyprinodontiformes</taxon>
        <taxon>Poeciliidae</taxon>
        <taxon>Poeciliinae</taxon>
        <taxon>Gambusia</taxon>
    </lineage>
</organism>
<keyword evidence="5 7" id="KW-0009">Actin-binding</keyword>
<dbReference type="SMART" id="SM00246">
    <property type="entry name" value="WH2"/>
    <property type="match status" value="1"/>
</dbReference>
<comment type="caution">
    <text evidence="11">The sequence shown here is derived from an EMBL/GenBank/DDBJ whole genome shotgun (WGS) entry which is preliminary data.</text>
</comment>
<evidence type="ECO:0000256" key="2">
    <source>
        <dbReference type="ARBA" id="ARBA00006993"/>
    </source>
</evidence>
<feature type="region of interest" description="Disordered" evidence="8">
    <location>
        <begin position="144"/>
        <end position="163"/>
    </location>
</feature>
<feature type="region of interest" description="Disordered" evidence="8">
    <location>
        <begin position="1049"/>
        <end position="1108"/>
    </location>
</feature>
<dbReference type="EMBL" id="NHOQ01002733">
    <property type="protein sequence ID" value="PWA14995.1"/>
    <property type="molecule type" value="Genomic_DNA"/>
</dbReference>
<dbReference type="InterPro" id="IPR028288">
    <property type="entry name" value="SCAR/WAVE_fam"/>
</dbReference>
<evidence type="ECO:0000256" key="3">
    <source>
        <dbReference type="ARBA" id="ARBA00022490"/>
    </source>
</evidence>
<dbReference type="Pfam" id="PF02205">
    <property type="entry name" value="WH2"/>
    <property type="match status" value="1"/>
</dbReference>
<dbReference type="InterPro" id="IPR003124">
    <property type="entry name" value="WH2_dom"/>
</dbReference>
<feature type="compositionally biased region" description="Pro residues" evidence="8">
    <location>
        <begin position="804"/>
        <end position="818"/>
    </location>
</feature>
<reference evidence="11 12" key="1">
    <citation type="journal article" date="2018" name="G3 (Bethesda)">
        <title>A High-Quality Reference Genome for the Invasive Mosquitofish Gambusia affinis Using a Chicago Library.</title>
        <authorList>
            <person name="Hoffberg S.L."/>
            <person name="Troendle N.J."/>
            <person name="Glenn T.C."/>
            <person name="Mahmud O."/>
            <person name="Louha S."/>
            <person name="Chalopin D."/>
            <person name="Bennetzen J.L."/>
            <person name="Mauricio R."/>
        </authorList>
    </citation>
    <scope>NUCLEOTIDE SEQUENCE [LARGE SCALE GENOMIC DNA]</scope>
    <source>
        <strain evidence="11">NE01/NJP1002.9</strain>
        <tissue evidence="11">Muscle</tissue>
    </source>
</reference>
<evidence type="ECO:0000259" key="10">
    <source>
        <dbReference type="PROSITE" id="PS51082"/>
    </source>
</evidence>
<dbReference type="FunFam" id="1.20.5.340:FF:000012">
    <property type="entry name" value="Wiskott-Aldrich syndrome protein family member 1"/>
    <property type="match status" value="1"/>
</dbReference>
<keyword evidence="9" id="KW-1133">Transmembrane helix</keyword>
<evidence type="ECO:0000256" key="5">
    <source>
        <dbReference type="ARBA" id="ARBA00023203"/>
    </source>
</evidence>
<proteinExistence type="inferred from homology"/>
<feature type="transmembrane region" description="Helical" evidence="9">
    <location>
        <begin position="97"/>
        <end position="124"/>
    </location>
</feature>
<keyword evidence="6 7" id="KW-0206">Cytoskeleton</keyword>
<comment type="function">
    <text evidence="7">Downstream effector molecule involved in the transmission of signals from tyrosine kinase receptors and small GTPases to the actin cytoskeleton. Promotes formation of actin filaments. Part of the WAVE complex that regulates lamellipodia formation. The WAVE complex regulates actin filament reorganization via its interaction with the Arp2/3 complex.</text>
</comment>
<keyword evidence="3 7" id="KW-0963">Cytoplasm</keyword>
<protein>
    <recommendedName>
        <fullName evidence="7">Wiskott-Aldrich syndrome protein family member</fullName>
        <shortName evidence="7">WASP family protein member</shortName>
    </recommendedName>
</protein>
<evidence type="ECO:0000256" key="7">
    <source>
        <dbReference type="RuleBase" id="RU367034"/>
    </source>
</evidence>
<dbReference type="GO" id="GO:0030036">
    <property type="term" value="P:actin cytoskeleton organization"/>
    <property type="evidence" value="ECO:0007669"/>
    <property type="project" value="UniProtKB-UniRule"/>
</dbReference>
<dbReference type="Proteomes" id="UP000250572">
    <property type="component" value="Unassembled WGS sequence"/>
</dbReference>
<dbReference type="PROSITE" id="PS51082">
    <property type="entry name" value="WH2"/>
    <property type="match status" value="1"/>
</dbReference>
<feature type="compositionally biased region" description="Low complexity" evidence="8">
    <location>
        <begin position="147"/>
        <end position="156"/>
    </location>
</feature>
<evidence type="ECO:0000256" key="1">
    <source>
        <dbReference type="ARBA" id="ARBA00004245"/>
    </source>
</evidence>
<evidence type="ECO:0000256" key="4">
    <source>
        <dbReference type="ARBA" id="ARBA00022553"/>
    </source>
</evidence>
<feature type="region of interest" description="Disordered" evidence="8">
    <location>
        <begin position="841"/>
        <end position="907"/>
    </location>
</feature>
<dbReference type="Gene3D" id="1.20.5.340">
    <property type="match status" value="1"/>
</dbReference>
<name>A0A315UXP2_GAMAF</name>
<keyword evidence="4" id="KW-0597">Phosphoprotein</keyword>
<dbReference type="GO" id="GO:0031209">
    <property type="term" value="C:SCAR complex"/>
    <property type="evidence" value="ECO:0007669"/>
    <property type="project" value="TreeGrafter"/>
</dbReference>
<dbReference type="GO" id="GO:2000601">
    <property type="term" value="P:positive regulation of Arp2/3 complex-mediated actin nucleation"/>
    <property type="evidence" value="ECO:0007669"/>
    <property type="project" value="TreeGrafter"/>
</dbReference>
<keyword evidence="12" id="KW-1185">Reference proteome</keyword>
<dbReference type="GO" id="GO:0034237">
    <property type="term" value="F:protein kinase A regulatory subunit binding"/>
    <property type="evidence" value="ECO:0007669"/>
    <property type="project" value="TreeGrafter"/>
</dbReference>
<feature type="region of interest" description="Disordered" evidence="8">
    <location>
        <begin position="724"/>
        <end position="818"/>
    </location>
</feature>
<dbReference type="Gene3D" id="6.10.280.150">
    <property type="match status" value="2"/>
</dbReference>
<feature type="region of interest" description="Disordered" evidence="8">
    <location>
        <begin position="942"/>
        <end position="1025"/>
    </location>
</feature>
<feature type="compositionally biased region" description="Low complexity" evidence="8">
    <location>
        <begin position="879"/>
        <end position="888"/>
    </location>
</feature>
<evidence type="ECO:0000256" key="9">
    <source>
        <dbReference type="SAM" id="Phobius"/>
    </source>
</evidence>
<dbReference type="GO" id="GO:0003779">
    <property type="term" value="F:actin binding"/>
    <property type="evidence" value="ECO:0007669"/>
    <property type="project" value="UniProtKB-UniRule"/>
</dbReference>
<dbReference type="GO" id="GO:0005856">
    <property type="term" value="C:cytoskeleton"/>
    <property type="evidence" value="ECO:0007669"/>
    <property type="project" value="UniProtKB-SubCell"/>
</dbReference>
<feature type="compositionally biased region" description="Acidic residues" evidence="8">
    <location>
        <begin position="944"/>
        <end position="959"/>
    </location>
</feature>